<evidence type="ECO:0000313" key="2">
    <source>
        <dbReference type="Proteomes" id="UP000240493"/>
    </source>
</evidence>
<dbReference type="Proteomes" id="UP000240493">
    <property type="component" value="Unassembled WGS sequence"/>
</dbReference>
<dbReference type="EMBL" id="KZ679275">
    <property type="protein sequence ID" value="PTB35458.1"/>
    <property type="molecule type" value="Genomic_DNA"/>
</dbReference>
<dbReference type="AlphaFoldDB" id="A0A2T3YSB4"/>
<reference evidence="1 2" key="1">
    <citation type="submission" date="2016-07" db="EMBL/GenBank/DDBJ databases">
        <title>Multiple horizontal gene transfer events from other fungi enriched the ability of initially mycotrophic Trichoderma (Ascomycota) to feed on dead plant biomass.</title>
        <authorList>
            <consortium name="DOE Joint Genome Institute"/>
            <person name="Aerts A."/>
            <person name="Atanasova L."/>
            <person name="Chenthamara K."/>
            <person name="Zhang J."/>
            <person name="Grujic M."/>
            <person name="Henrissat B."/>
            <person name="Kuo A."/>
            <person name="Salamov A."/>
            <person name="Lipzen A."/>
            <person name="Labutti K."/>
            <person name="Barry K."/>
            <person name="Miao Y."/>
            <person name="Rahimi M.J."/>
            <person name="Shen Q."/>
            <person name="Grigoriev I.V."/>
            <person name="Kubicek C.P."/>
            <person name="Druzhinina I.S."/>
        </authorList>
    </citation>
    <scope>NUCLEOTIDE SEQUENCE [LARGE SCALE GENOMIC DNA]</scope>
    <source>
        <strain evidence="1 2">CBS 433.97</strain>
    </source>
</reference>
<proteinExistence type="predicted"/>
<gene>
    <name evidence="1" type="ORF">M441DRAFT_31924</name>
</gene>
<evidence type="ECO:0000313" key="1">
    <source>
        <dbReference type="EMBL" id="PTB35458.1"/>
    </source>
</evidence>
<name>A0A2T3YSB4_TRIA4</name>
<protein>
    <submittedName>
        <fullName evidence="1">Uncharacterized protein</fullName>
    </submittedName>
</protein>
<organism evidence="1 2">
    <name type="scientific">Trichoderma asperellum (strain ATCC 204424 / CBS 433.97 / NBRC 101777)</name>
    <dbReference type="NCBI Taxonomy" id="1042311"/>
    <lineage>
        <taxon>Eukaryota</taxon>
        <taxon>Fungi</taxon>
        <taxon>Dikarya</taxon>
        <taxon>Ascomycota</taxon>
        <taxon>Pezizomycotina</taxon>
        <taxon>Sordariomycetes</taxon>
        <taxon>Hypocreomycetidae</taxon>
        <taxon>Hypocreales</taxon>
        <taxon>Hypocreaceae</taxon>
        <taxon>Trichoderma</taxon>
    </lineage>
</organism>
<keyword evidence="2" id="KW-1185">Reference proteome</keyword>
<accession>A0A2T3YSB4</accession>
<sequence>MGVWARQFREVPVCTQVLYMIRTVKVGSGLGSSAGPINDYDHGFDGITDGRA</sequence>